<comment type="caution">
    <text evidence="2">The sequence shown here is derived from an EMBL/GenBank/DDBJ whole genome shotgun (WGS) entry which is preliminary data.</text>
</comment>
<keyword evidence="3" id="KW-1185">Reference proteome</keyword>
<dbReference type="Proteomes" id="UP001300763">
    <property type="component" value="Unassembled WGS sequence"/>
</dbReference>
<evidence type="ECO:0000256" key="1">
    <source>
        <dbReference type="SAM" id="MobiDB-lite"/>
    </source>
</evidence>
<sequence length="169" mass="18687">MFRRRRQARVAIRAIRGGFLPHRRAPRLVAGDDQGERVVMPGGERMLAPAVSQQRVAVRHDRGGEGLRVRLGTRRGFAGHVLDRAPQHVGQPRELVEHVRGPGEVIDAVGPQRPSFVVEATERLDGLPGERDACVLNRHDLAVPARRAGDAPDRRSGVGRRKRWAGPHC</sequence>
<reference evidence="2 3" key="1">
    <citation type="submission" date="2023-02" db="EMBL/GenBank/DDBJ databases">
        <title>Genome sequencing required for Actinomycetospora new species description.</title>
        <authorList>
            <person name="Saimee Y."/>
            <person name="Duangmal K."/>
        </authorList>
    </citation>
    <scope>NUCLEOTIDE SEQUENCE [LARGE SCALE GENOMIC DNA]</scope>
    <source>
        <strain evidence="2 3">DW7H6</strain>
    </source>
</reference>
<name>A0ABT5ST44_9PSEU</name>
<feature type="region of interest" description="Disordered" evidence="1">
    <location>
        <begin position="146"/>
        <end position="169"/>
    </location>
</feature>
<protein>
    <submittedName>
        <fullName evidence="2">Uncharacterized protein</fullName>
    </submittedName>
</protein>
<dbReference type="EMBL" id="JAQZAO010000004">
    <property type="protein sequence ID" value="MDD7966008.1"/>
    <property type="molecule type" value="Genomic_DNA"/>
</dbReference>
<feature type="compositionally biased region" description="Basic and acidic residues" evidence="1">
    <location>
        <begin position="146"/>
        <end position="156"/>
    </location>
</feature>
<feature type="compositionally biased region" description="Basic residues" evidence="1">
    <location>
        <begin position="157"/>
        <end position="169"/>
    </location>
</feature>
<proteinExistence type="predicted"/>
<evidence type="ECO:0000313" key="2">
    <source>
        <dbReference type="EMBL" id="MDD7966008.1"/>
    </source>
</evidence>
<dbReference type="RefSeq" id="WP_274200531.1">
    <property type="nucleotide sequence ID" value="NZ_JAQZAO010000004.1"/>
</dbReference>
<evidence type="ECO:0000313" key="3">
    <source>
        <dbReference type="Proteomes" id="UP001300763"/>
    </source>
</evidence>
<accession>A0ABT5ST44</accession>
<gene>
    <name evidence="2" type="ORF">PGB27_11690</name>
</gene>
<organism evidence="2 3">
    <name type="scientific">Actinomycetospora lemnae</name>
    <dbReference type="NCBI Taxonomy" id="3019891"/>
    <lineage>
        <taxon>Bacteria</taxon>
        <taxon>Bacillati</taxon>
        <taxon>Actinomycetota</taxon>
        <taxon>Actinomycetes</taxon>
        <taxon>Pseudonocardiales</taxon>
        <taxon>Pseudonocardiaceae</taxon>
        <taxon>Actinomycetospora</taxon>
    </lineage>
</organism>